<dbReference type="InterPro" id="IPR028927">
    <property type="entry name" value="Man-6-P_rcpt"/>
</dbReference>
<evidence type="ECO:0000256" key="7">
    <source>
        <dbReference type="ARBA" id="ARBA00023157"/>
    </source>
</evidence>
<dbReference type="GO" id="GO:0006622">
    <property type="term" value="P:protein targeting to lysosome"/>
    <property type="evidence" value="ECO:0007669"/>
    <property type="project" value="TreeGrafter"/>
</dbReference>
<evidence type="ECO:0000256" key="6">
    <source>
        <dbReference type="ARBA" id="ARBA00023136"/>
    </source>
</evidence>
<gene>
    <name evidence="12" type="ORF">g.19633</name>
</gene>
<dbReference type="SUPFAM" id="SSF50911">
    <property type="entry name" value="Mannose 6-phosphate receptor domain"/>
    <property type="match status" value="1"/>
</dbReference>
<organism evidence="12">
    <name type="scientific">Clastoptera arizonana</name>
    <name type="common">Arizona spittle bug</name>
    <dbReference type="NCBI Taxonomy" id="38151"/>
    <lineage>
        <taxon>Eukaryota</taxon>
        <taxon>Metazoa</taxon>
        <taxon>Ecdysozoa</taxon>
        <taxon>Arthropoda</taxon>
        <taxon>Hexapoda</taxon>
        <taxon>Insecta</taxon>
        <taxon>Pterygota</taxon>
        <taxon>Neoptera</taxon>
        <taxon>Paraneoptera</taxon>
        <taxon>Hemiptera</taxon>
        <taxon>Auchenorrhyncha</taxon>
        <taxon>Cercopoidea</taxon>
        <taxon>Clastopteridae</taxon>
        <taxon>Clastoptera</taxon>
    </lineage>
</organism>
<comment type="subcellular location">
    <subcellularLocation>
        <location evidence="1">Endomembrane system</location>
    </subcellularLocation>
</comment>
<evidence type="ECO:0000313" key="12">
    <source>
        <dbReference type="EMBL" id="JAS34946.1"/>
    </source>
</evidence>
<dbReference type="Gene3D" id="2.70.130.10">
    <property type="entry name" value="Mannose-6-phosphate receptor binding domain"/>
    <property type="match status" value="1"/>
</dbReference>
<evidence type="ECO:0000256" key="2">
    <source>
        <dbReference type="ARBA" id="ARBA00022448"/>
    </source>
</evidence>
<evidence type="ECO:0000259" key="11">
    <source>
        <dbReference type="PROSITE" id="PS51914"/>
    </source>
</evidence>
<feature type="chain" id="PRO_5008581945" description="MRH domain-containing protein" evidence="10">
    <location>
        <begin position="25"/>
        <end position="262"/>
    </location>
</feature>
<feature type="signal peptide" evidence="10">
    <location>
        <begin position="1"/>
        <end position="24"/>
    </location>
</feature>
<dbReference type="PANTHER" id="PTHR15071">
    <property type="entry name" value="MANNOSE-6-PHOSPHATE RECEPTOR FAMILY MEMBER"/>
    <property type="match status" value="1"/>
</dbReference>
<name>A0A1B6EAI0_9HEMI</name>
<evidence type="ECO:0000256" key="3">
    <source>
        <dbReference type="ARBA" id="ARBA00022692"/>
    </source>
</evidence>
<proteinExistence type="predicted"/>
<dbReference type="InterPro" id="IPR044865">
    <property type="entry name" value="MRH_dom"/>
</dbReference>
<evidence type="ECO:0000256" key="10">
    <source>
        <dbReference type="SAM" id="SignalP"/>
    </source>
</evidence>
<evidence type="ECO:0000256" key="8">
    <source>
        <dbReference type="ARBA" id="ARBA00023180"/>
    </source>
</evidence>
<dbReference type="EMBL" id="GEDC01002352">
    <property type="protein sequence ID" value="JAS34946.1"/>
    <property type="molecule type" value="Transcribed_RNA"/>
</dbReference>
<evidence type="ECO:0000256" key="4">
    <source>
        <dbReference type="ARBA" id="ARBA00022729"/>
    </source>
</evidence>
<keyword evidence="5 9" id="KW-1133">Transmembrane helix</keyword>
<dbReference type="GO" id="GO:0005802">
    <property type="term" value="C:trans-Golgi network"/>
    <property type="evidence" value="ECO:0007669"/>
    <property type="project" value="TreeGrafter"/>
</dbReference>
<evidence type="ECO:0000256" key="9">
    <source>
        <dbReference type="SAM" id="Phobius"/>
    </source>
</evidence>
<dbReference type="InterPro" id="IPR009011">
    <property type="entry name" value="Man6P_isomerase_rcpt-bd_dom_sf"/>
</dbReference>
<keyword evidence="3 9" id="KW-0812">Transmembrane</keyword>
<dbReference type="PANTHER" id="PTHR15071:SF29">
    <property type="entry name" value="CATION-DEPENDENT MANNOSE-6-PHOSPHATE RECEPTOR"/>
    <property type="match status" value="1"/>
</dbReference>
<dbReference type="AlphaFoldDB" id="A0A1B6EAI0"/>
<sequence>MGVAGHMKLQLCIILTIIVQYSVCEECTLHKTVHDSKASLNNISALNGLIFSVVHDSFNYRISICKTILDNYPAASAIKTKVTDSKSSIVIGRYNDTHIGGSIDEGMVLLSYGSGDKYTEAGPCLNSSWKTTLVITCTKGVNELFFVGDDDTEHCVTVLHLQTQVLCPPVPPPGLGNGSVFCLLILTGVLIYLTVGIAYRRVMTGAQGLEQIPHYQFWRDLGNLQADGCDLVCRRKFSNREESWNRITSNFNDSADEPLLHP</sequence>
<keyword evidence="2" id="KW-0813">Transport</keyword>
<keyword evidence="8" id="KW-0325">Glycoprotein</keyword>
<keyword evidence="6 9" id="KW-0472">Membrane</keyword>
<reference evidence="12" key="1">
    <citation type="submission" date="2015-12" db="EMBL/GenBank/DDBJ databases">
        <title>De novo transcriptome assembly of four potential Pierce s Disease insect vectors from Arizona vineyards.</title>
        <authorList>
            <person name="Tassone E.E."/>
        </authorList>
    </citation>
    <scope>NUCLEOTIDE SEQUENCE</scope>
</reference>
<evidence type="ECO:0000256" key="5">
    <source>
        <dbReference type="ARBA" id="ARBA00022989"/>
    </source>
</evidence>
<feature type="domain" description="MRH" evidence="11">
    <location>
        <begin position="25"/>
        <end position="169"/>
    </location>
</feature>
<feature type="transmembrane region" description="Helical" evidence="9">
    <location>
        <begin position="178"/>
        <end position="199"/>
    </location>
</feature>
<protein>
    <recommendedName>
        <fullName evidence="11">MRH domain-containing protein</fullName>
    </recommendedName>
</protein>
<keyword evidence="7" id="KW-1015">Disulfide bond</keyword>
<dbReference type="Pfam" id="PF02157">
    <property type="entry name" value="Man-6-P_recep"/>
    <property type="match status" value="1"/>
</dbReference>
<accession>A0A1B6EAI0</accession>
<evidence type="ECO:0000256" key="1">
    <source>
        <dbReference type="ARBA" id="ARBA00004308"/>
    </source>
</evidence>
<keyword evidence="4 10" id="KW-0732">Signal</keyword>
<dbReference type="PROSITE" id="PS51914">
    <property type="entry name" value="MRH"/>
    <property type="match status" value="1"/>
</dbReference>